<comment type="caution">
    <text evidence="2">The sequence shown here is derived from an EMBL/GenBank/DDBJ whole genome shotgun (WGS) entry which is preliminary data.</text>
</comment>
<dbReference type="AlphaFoldDB" id="A0A0N1NWB4"/>
<dbReference type="Proteomes" id="UP000038010">
    <property type="component" value="Unassembled WGS sequence"/>
</dbReference>
<name>A0A0N1NWB4_9EURO</name>
<feature type="region of interest" description="Disordered" evidence="1">
    <location>
        <begin position="166"/>
        <end position="185"/>
    </location>
</feature>
<dbReference type="OrthoDB" id="4121197at2759"/>
<proteinExistence type="predicted"/>
<feature type="region of interest" description="Disordered" evidence="1">
    <location>
        <begin position="260"/>
        <end position="294"/>
    </location>
</feature>
<evidence type="ECO:0000313" key="2">
    <source>
        <dbReference type="EMBL" id="KPI36230.1"/>
    </source>
</evidence>
<dbReference type="EMBL" id="LFJN01000033">
    <property type="protein sequence ID" value="KPI36230.1"/>
    <property type="molecule type" value="Genomic_DNA"/>
</dbReference>
<dbReference type="VEuPathDB" id="FungiDB:AB675_8911"/>
<protein>
    <submittedName>
        <fullName evidence="2">Uncharacterized protein</fullName>
    </submittedName>
</protein>
<accession>A0A0N1NWB4</accession>
<dbReference type="RefSeq" id="XP_017996193.1">
    <property type="nucleotide sequence ID" value="XM_018149399.1"/>
</dbReference>
<keyword evidence="3" id="KW-1185">Reference proteome</keyword>
<feature type="compositionally biased region" description="Low complexity" evidence="1">
    <location>
        <begin position="263"/>
        <end position="277"/>
    </location>
</feature>
<gene>
    <name evidence="2" type="ORF">AB675_8911</name>
</gene>
<sequence length="294" mass="29820">MSSIQFYTDDNCLDAGTLGNSSGPSNGLCTQFGESAFKSFRVVTLQRTCAVTIYGSDVAYCSSTNIGLASFGACMKNTTVNQFSVDCQDFQIANSDSPASYISPAATATGSSSTASASPSSSAAAAEDGLSTGAKAGIGAGIAVLVIAAVALGIFFVLRRRRNAGTTTTTANGLPQGGPGPQMGELQGDYRNPLEAPPGYSAGIVGSKNVAYWQKPPRVPNVAPVEAPGDHAYRGGLHEMESPAVVPGRNDAPLVTMARSDHGTVSSGHSGAASVVSPLSRTGPSQVSTLSTTR</sequence>
<dbReference type="STRING" id="1664694.A0A0N1NWB4"/>
<evidence type="ECO:0000256" key="1">
    <source>
        <dbReference type="SAM" id="MobiDB-lite"/>
    </source>
</evidence>
<evidence type="ECO:0000313" key="3">
    <source>
        <dbReference type="Proteomes" id="UP000038010"/>
    </source>
</evidence>
<reference evidence="2 3" key="1">
    <citation type="submission" date="2015-06" db="EMBL/GenBank/DDBJ databases">
        <title>Draft genome of the ant-associated black yeast Phialophora attae CBS 131958.</title>
        <authorList>
            <person name="Moreno L.F."/>
            <person name="Stielow B.J."/>
            <person name="de Hoog S."/>
            <person name="Vicente V.A."/>
            <person name="Weiss V.A."/>
            <person name="de Vries M."/>
            <person name="Cruz L.M."/>
            <person name="Souza E.M."/>
        </authorList>
    </citation>
    <scope>NUCLEOTIDE SEQUENCE [LARGE SCALE GENOMIC DNA]</scope>
    <source>
        <strain evidence="2 3">CBS 131958</strain>
    </source>
</reference>
<organism evidence="2 3">
    <name type="scientific">Cyphellophora attinorum</name>
    <dbReference type="NCBI Taxonomy" id="1664694"/>
    <lineage>
        <taxon>Eukaryota</taxon>
        <taxon>Fungi</taxon>
        <taxon>Dikarya</taxon>
        <taxon>Ascomycota</taxon>
        <taxon>Pezizomycotina</taxon>
        <taxon>Eurotiomycetes</taxon>
        <taxon>Chaetothyriomycetidae</taxon>
        <taxon>Chaetothyriales</taxon>
        <taxon>Cyphellophoraceae</taxon>
        <taxon>Cyphellophora</taxon>
    </lineage>
</organism>
<feature type="compositionally biased region" description="Polar residues" evidence="1">
    <location>
        <begin position="279"/>
        <end position="294"/>
    </location>
</feature>
<dbReference type="GeneID" id="28741279"/>